<dbReference type="SUPFAM" id="SSF55729">
    <property type="entry name" value="Acyl-CoA N-acyltransferases (Nat)"/>
    <property type="match status" value="1"/>
</dbReference>
<proteinExistence type="predicted"/>
<keyword evidence="1 4" id="KW-0808">Transferase</keyword>
<feature type="domain" description="N-acetyltransferase" evidence="3">
    <location>
        <begin position="1"/>
        <end position="109"/>
    </location>
</feature>
<dbReference type="EMBL" id="JAHEWX010000014">
    <property type="protein sequence ID" value="MBT1542410.1"/>
    <property type="molecule type" value="Genomic_DNA"/>
</dbReference>
<dbReference type="PANTHER" id="PTHR43877">
    <property type="entry name" value="AMINOALKYLPHOSPHONATE N-ACETYLTRANSFERASE-RELATED-RELATED"/>
    <property type="match status" value="1"/>
</dbReference>
<dbReference type="PROSITE" id="PS51186">
    <property type="entry name" value="GNAT"/>
    <property type="match status" value="1"/>
</dbReference>
<keyword evidence="2 4" id="KW-0012">Acyltransferase</keyword>
<protein>
    <submittedName>
        <fullName evidence="4">GNAT family N-acetyltransferase</fullName>
        <ecNumber evidence="4">2.3.1.-</ecNumber>
    </submittedName>
</protein>
<dbReference type="InterPro" id="IPR050832">
    <property type="entry name" value="Bact_Acetyltransf"/>
</dbReference>
<name>A0A9Q2W4S9_9MICO</name>
<dbReference type="Gene3D" id="3.40.630.30">
    <property type="match status" value="1"/>
</dbReference>
<evidence type="ECO:0000259" key="3">
    <source>
        <dbReference type="PROSITE" id="PS51186"/>
    </source>
</evidence>
<evidence type="ECO:0000256" key="1">
    <source>
        <dbReference type="ARBA" id="ARBA00022679"/>
    </source>
</evidence>
<dbReference type="InterPro" id="IPR000182">
    <property type="entry name" value="GNAT_dom"/>
</dbReference>
<evidence type="ECO:0000256" key="2">
    <source>
        <dbReference type="ARBA" id="ARBA00023315"/>
    </source>
</evidence>
<dbReference type="Proteomes" id="UP000709437">
    <property type="component" value="Unassembled WGS sequence"/>
</dbReference>
<dbReference type="Pfam" id="PF00583">
    <property type="entry name" value="Acetyltransf_1"/>
    <property type="match status" value="1"/>
</dbReference>
<evidence type="ECO:0000313" key="5">
    <source>
        <dbReference type="Proteomes" id="UP000709437"/>
    </source>
</evidence>
<accession>A0A9Q2W4S9</accession>
<reference evidence="4" key="1">
    <citation type="submission" date="2021-05" db="EMBL/GenBank/DDBJ databases">
        <title>Whole genome sequence of Curtobacterium flaccumfaciens pv. flaccumfaciens strain CFBP 3417.</title>
        <authorList>
            <person name="Osdaghi E."/>
            <person name="Taghouti G."/>
            <person name="Portier P."/>
            <person name="Fazliarab A."/>
            <person name="Taghavi S.M."/>
            <person name="Briand M."/>
            <person name="Le-Saux M."/>
            <person name="Jacques M.-A."/>
        </authorList>
    </citation>
    <scope>NUCLEOTIDE SEQUENCE</scope>
    <source>
        <strain evidence="4">CFBP 3417</strain>
    </source>
</reference>
<dbReference type="GO" id="GO:0016747">
    <property type="term" value="F:acyltransferase activity, transferring groups other than amino-acyl groups"/>
    <property type="evidence" value="ECO:0007669"/>
    <property type="project" value="InterPro"/>
</dbReference>
<comment type="caution">
    <text evidence="4">The sequence shown here is derived from an EMBL/GenBank/DDBJ whole genome shotgun (WGS) entry which is preliminary data.</text>
</comment>
<organism evidence="4 5">
    <name type="scientific">Curtobacterium flaccumfaciens pv. flaccumfaciens</name>
    <dbReference type="NCBI Taxonomy" id="138532"/>
    <lineage>
        <taxon>Bacteria</taxon>
        <taxon>Bacillati</taxon>
        <taxon>Actinomycetota</taxon>
        <taxon>Actinomycetes</taxon>
        <taxon>Micrococcales</taxon>
        <taxon>Microbacteriaceae</taxon>
        <taxon>Curtobacterium</taxon>
    </lineage>
</organism>
<sequence length="130" mass="14017">MTLAGLDVPTVRLWTDRADDGSVIGSTGFESSADGVHVLVRSVAVAPQHRGSGAGTRLARFAIDRATEAGAQRAWLFSRRSGPFWQSLGFAPADRQALAAALPDTHQVRLFRRTGQLEHEVAWSLGLPVR</sequence>
<dbReference type="AlphaFoldDB" id="A0A9Q2W4S9"/>
<dbReference type="EC" id="2.3.1.-" evidence="4"/>
<evidence type="ECO:0000313" key="4">
    <source>
        <dbReference type="EMBL" id="MBT1542410.1"/>
    </source>
</evidence>
<gene>
    <name evidence="4" type="ORF">KK103_11610</name>
</gene>
<dbReference type="InterPro" id="IPR016181">
    <property type="entry name" value="Acyl_CoA_acyltransferase"/>
</dbReference>
<dbReference type="CDD" id="cd04301">
    <property type="entry name" value="NAT_SF"/>
    <property type="match status" value="1"/>
</dbReference>